<keyword evidence="15" id="KW-1185">Reference proteome</keyword>
<evidence type="ECO:0000259" key="12">
    <source>
        <dbReference type="Pfam" id="PF01113"/>
    </source>
</evidence>
<dbReference type="Pfam" id="PF01113">
    <property type="entry name" value="DapB_N"/>
    <property type="match status" value="1"/>
</dbReference>
<keyword evidence="6" id="KW-0520">NAD</keyword>
<evidence type="ECO:0000256" key="7">
    <source>
        <dbReference type="ARBA" id="ARBA00023154"/>
    </source>
</evidence>
<dbReference type="InterPro" id="IPR000846">
    <property type="entry name" value="DapB_N"/>
</dbReference>
<comment type="catalytic activity">
    <reaction evidence="10">
        <text>(S)-2,3,4,5-tetrahydrodipicolinate + NADP(+) + H2O = (2S,4S)-4-hydroxy-2,3,4,5-tetrahydrodipicolinate + NADPH + H(+)</text>
        <dbReference type="Rhea" id="RHEA:35331"/>
        <dbReference type="ChEBI" id="CHEBI:15377"/>
        <dbReference type="ChEBI" id="CHEBI:15378"/>
        <dbReference type="ChEBI" id="CHEBI:16845"/>
        <dbReference type="ChEBI" id="CHEBI:57783"/>
        <dbReference type="ChEBI" id="CHEBI:58349"/>
        <dbReference type="ChEBI" id="CHEBI:67139"/>
        <dbReference type="EC" id="1.17.1.8"/>
    </reaction>
</comment>
<dbReference type="Gene3D" id="3.30.360.10">
    <property type="entry name" value="Dihydrodipicolinate Reductase, domain 2"/>
    <property type="match status" value="1"/>
</dbReference>
<evidence type="ECO:0000313" key="15">
    <source>
        <dbReference type="Proteomes" id="UP000075714"/>
    </source>
</evidence>
<dbReference type="SUPFAM" id="SSF51735">
    <property type="entry name" value="NAD(P)-binding Rossmann-fold domains"/>
    <property type="match status" value="1"/>
</dbReference>
<evidence type="ECO:0000256" key="3">
    <source>
        <dbReference type="ARBA" id="ARBA00022857"/>
    </source>
</evidence>
<comment type="caution">
    <text evidence="14">The sequence shown here is derived from an EMBL/GenBank/DDBJ whole genome shotgun (WGS) entry which is preliminary data.</text>
</comment>
<feature type="domain" description="Dihydrodipicolinate reductase C-terminal" evidence="13">
    <location>
        <begin position="176"/>
        <end position="283"/>
    </location>
</feature>
<name>A0A150GRX9_GONPE</name>
<protein>
    <recommendedName>
        <fullName evidence="9">4-hydroxy-tetrahydrodipicolinate reductase</fullName>
        <ecNumber evidence="9">1.17.1.8</ecNumber>
    </recommendedName>
</protein>
<evidence type="ECO:0000259" key="13">
    <source>
        <dbReference type="Pfam" id="PF05173"/>
    </source>
</evidence>
<dbReference type="InterPro" id="IPR023940">
    <property type="entry name" value="DHDPR_bac"/>
</dbReference>
<evidence type="ECO:0000313" key="14">
    <source>
        <dbReference type="EMBL" id="KXZ52563.1"/>
    </source>
</evidence>
<dbReference type="OrthoDB" id="526016at2759"/>
<keyword evidence="5" id="KW-0560">Oxidoreductase</keyword>
<evidence type="ECO:0000256" key="1">
    <source>
        <dbReference type="ARBA" id="ARBA00006642"/>
    </source>
</evidence>
<dbReference type="EMBL" id="LSYV01000010">
    <property type="protein sequence ID" value="KXZ52563.1"/>
    <property type="molecule type" value="Genomic_DNA"/>
</dbReference>
<evidence type="ECO:0000256" key="4">
    <source>
        <dbReference type="ARBA" id="ARBA00022915"/>
    </source>
</evidence>
<keyword evidence="4" id="KW-0220">Diaminopimelate biosynthesis</keyword>
<evidence type="ECO:0000256" key="5">
    <source>
        <dbReference type="ARBA" id="ARBA00023002"/>
    </source>
</evidence>
<dbReference type="Proteomes" id="UP000075714">
    <property type="component" value="Unassembled WGS sequence"/>
</dbReference>
<sequence length="322" mass="33693">MVNSCTGKMGHEAATAIVSHGFPLIPHTFTGLSSAVAVRARGQNIGVRGVPVSLVGNEKRQAALDSIKEAYPNMMVLDYTLAHCVEDHVRFYAANGLPFVMGTAGGDRRRVHEMVAAAGVYAVLPSPAGEQAASLHALLVSLGAPLPDGVEQFAYEATGRAGDASALDLLNPGAAAEIAAALRSMGVQCEESHVHRMRAARQQRVAGLDPDRDSAAGLHALQGRGMARTCRVTAPGGERSLLLRHYGLDRTAFAVGAVEAARFLAERVAEGAEQRVYDFVDVLRAVQARQVAQRAGAARPAGFQNNVVSAGVVINTTTAVTA</sequence>
<dbReference type="EC" id="1.17.1.8" evidence="9"/>
<accession>A0A150GRX9</accession>
<proteinExistence type="inferred from homology"/>
<organism evidence="14 15">
    <name type="scientific">Gonium pectorale</name>
    <name type="common">Green alga</name>
    <dbReference type="NCBI Taxonomy" id="33097"/>
    <lineage>
        <taxon>Eukaryota</taxon>
        <taxon>Viridiplantae</taxon>
        <taxon>Chlorophyta</taxon>
        <taxon>core chlorophytes</taxon>
        <taxon>Chlorophyceae</taxon>
        <taxon>CS clade</taxon>
        <taxon>Chlamydomonadales</taxon>
        <taxon>Volvocaceae</taxon>
        <taxon>Gonium</taxon>
    </lineage>
</organism>
<comment type="pathway">
    <text evidence="8">Amino-acid biosynthesis; L-lysine biosynthesis via DAP pathway; (S)-tetrahydrodipicolinate from L-aspartate: step 4/4.</text>
</comment>
<dbReference type="AlphaFoldDB" id="A0A150GRX9"/>
<evidence type="ECO:0000256" key="11">
    <source>
        <dbReference type="ARBA" id="ARBA00049396"/>
    </source>
</evidence>
<comment type="similarity">
    <text evidence="1">Belongs to the DapB family.</text>
</comment>
<gene>
    <name evidence="14" type="ORF">GPECTOR_9g607</name>
</gene>
<comment type="catalytic activity">
    <reaction evidence="11">
        <text>(S)-2,3,4,5-tetrahydrodipicolinate + NAD(+) + H2O = (2S,4S)-4-hydroxy-2,3,4,5-tetrahydrodipicolinate + NADH + H(+)</text>
        <dbReference type="Rhea" id="RHEA:35323"/>
        <dbReference type="ChEBI" id="CHEBI:15377"/>
        <dbReference type="ChEBI" id="CHEBI:15378"/>
        <dbReference type="ChEBI" id="CHEBI:16845"/>
        <dbReference type="ChEBI" id="CHEBI:57540"/>
        <dbReference type="ChEBI" id="CHEBI:57945"/>
        <dbReference type="ChEBI" id="CHEBI:67139"/>
        <dbReference type="EC" id="1.17.1.8"/>
    </reaction>
</comment>
<evidence type="ECO:0000256" key="2">
    <source>
        <dbReference type="ARBA" id="ARBA00022605"/>
    </source>
</evidence>
<keyword evidence="2" id="KW-0028">Amino-acid biosynthesis</keyword>
<dbReference type="PANTHER" id="PTHR20836">
    <property type="entry name" value="DIHYDRODIPICOLINATE REDUCTASE"/>
    <property type="match status" value="1"/>
</dbReference>
<dbReference type="GO" id="GO:0009570">
    <property type="term" value="C:chloroplast stroma"/>
    <property type="evidence" value="ECO:0007669"/>
    <property type="project" value="TreeGrafter"/>
</dbReference>
<keyword evidence="7" id="KW-0457">Lysine biosynthesis</keyword>
<evidence type="ECO:0000256" key="8">
    <source>
        <dbReference type="ARBA" id="ARBA00037922"/>
    </source>
</evidence>
<dbReference type="PANTHER" id="PTHR20836:SF0">
    <property type="entry name" value="4-HYDROXY-TETRAHYDRODIPICOLINATE REDUCTASE 1, CHLOROPLASTIC-RELATED"/>
    <property type="match status" value="1"/>
</dbReference>
<dbReference type="InterPro" id="IPR036291">
    <property type="entry name" value="NAD(P)-bd_dom_sf"/>
</dbReference>
<reference evidence="15" key="1">
    <citation type="journal article" date="2016" name="Nat. Commun.">
        <title>The Gonium pectorale genome demonstrates co-option of cell cycle regulation during the evolution of multicellularity.</title>
        <authorList>
            <person name="Hanschen E.R."/>
            <person name="Marriage T.N."/>
            <person name="Ferris P.J."/>
            <person name="Hamaji T."/>
            <person name="Toyoda A."/>
            <person name="Fujiyama A."/>
            <person name="Neme R."/>
            <person name="Noguchi H."/>
            <person name="Minakuchi Y."/>
            <person name="Suzuki M."/>
            <person name="Kawai-Toyooka H."/>
            <person name="Smith D.R."/>
            <person name="Sparks H."/>
            <person name="Anderson J."/>
            <person name="Bakaric R."/>
            <person name="Luria V."/>
            <person name="Karger A."/>
            <person name="Kirschner M.W."/>
            <person name="Durand P.M."/>
            <person name="Michod R.E."/>
            <person name="Nozaki H."/>
            <person name="Olson B.J."/>
        </authorList>
    </citation>
    <scope>NUCLEOTIDE SEQUENCE [LARGE SCALE GENOMIC DNA]</scope>
    <source>
        <strain evidence="15">NIES-2863</strain>
    </source>
</reference>
<dbReference type="GO" id="GO:0009089">
    <property type="term" value="P:lysine biosynthetic process via diaminopimelate"/>
    <property type="evidence" value="ECO:0007669"/>
    <property type="project" value="InterPro"/>
</dbReference>
<keyword evidence="3" id="KW-0521">NADP</keyword>
<evidence type="ECO:0000256" key="10">
    <source>
        <dbReference type="ARBA" id="ARBA00049080"/>
    </source>
</evidence>
<evidence type="ECO:0000256" key="9">
    <source>
        <dbReference type="ARBA" id="ARBA00038983"/>
    </source>
</evidence>
<dbReference type="Pfam" id="PF05173">
    <property type="entry name" value="DapB_C"/>
    <property type="match status" value="1"/>
</dbReference>
<dbReference type="GO" id="GO:0008839">
    <property type="term" value="F:4-hydroxy-tetrahydrodipicolinate reductase"/>
    <property type="evidence" value="ECO:0007669"/>
    <property type="project" value="UniProtKB-EC"/>
</dbReference>
<evidence type="ECO:0000256" key="6">
    <source>
        <dbReference type="ARBA" id="ARBA00023027"/>
    </source>
</evidence>
<feature type="domain" description="Dihydrodipicolinate reductase N-terminal" evidence="12">
    <location>
        <begin position="2"/>
        <end position="124"/>
    </location>
</feature>
<dbReference type="Gene3D" id="3.40.50.720">
    <property type="entry name" value="NAD(P)-binding Rossmann-like Domain"/>
    <property type="match status" value="2"/>
</dbReference>
<dbReference type="InterPro" id="IPR022663">
    <property type="entry name" value="DapB_C"/>
</dbReference>
<dbReference type="GO" id="GO:0019877">
    <property type="term" value="P:diaminopimelate biosynthetic process"/>
    <property type="evidence" value="ECO:0007669"/>
    <property type="project" value="UniProtKB-KW"/>
</dbReference>
<dbReference type="STRING" id="33097.A0A150GRX9"/>